<keyword evidence="4" id="KW-0508">mRNA splicing</keyword>
<accession>A0A443SA67</accession>
<dbReference type="InterPro" id="IPR059164">
    <property type="entry name" value="HAT_PRP39_C"/>
</dbReference>
<comment type="subcellular location">
    <subcellularLocation>
        <location evidence="1">Nucleus</location>
    </subcellularLocation>
</comment>
<reference evidence="7 8" key="1">
    <citation type="journal article" date="2018" name="Gigascience">
        <title>Genomes of trombidid mites reveal novel predicted allergens and laterally-transferred genes associated with secondary metabolism.</title>
        <authorList>
            <person name="Dong X."/>
            <person name="Chaisiri K."/>
            <person name="Xia D."/>
            <person name="Armstrong S.D."/>
            <person name="Fang Y."/>
            <person name="Donnelly M.J."/>
            <person name="Kadowaki T."/>
            <person name="McGarry J.W."/>
            <person name="Darby A.C."/>
            <person name="Makepeace B.L."/>
        </authorList>
    </citation>
    <scope>NUCLEOTIDE SEQUENCE [LARGE SCALE GENOMIC DNA]</scope>
    <source>
        <strain evidence="7">UoL-UT</strain>
    </source>
</reference>
<proteinExistence type="inferred from homology"/>
<evidence type="ECO:0000256" key="1">
    <source>
        <dbReference type="ARBA" id="ARBA00004123"/>
    </source>
</evidence>
<evidence type="ECO:0000256" key="5">
    <source>
        <dbReference type="ARBA" id="ARBA00023242"/>
    </source>
</evidence>
<dbReference type="GO" id="GO:0071004">
    <property type="term" value="C:U2-type prespliceosome"/>
    <property type="evidence" value="ECO:0007669"/>
    <property type="project" value="TreeGrafter"/>
</dbReference>
<keyword evidence="3" id="KW-0677">Repeat</keyword>
<dbReference type="SUPFAM" id="SSF48452">
    <property type="entry name" value="TPR-like"/>
    <property type="match status" value="2"/>
</dbReference>
<dbReference type="STRING" id="299467.A0A443SA67"/>
<keyword evidence="8" id="KW-1185">Reference proteome</keyword>
<comment type="similarity">
    <text evidence="6">Belongs to the PRP39 family.</text>
</comment>
<sequence>MSDTEERKKRRLQLWSVVRDDIESFDAWIQLLKTVQDEDDIEDINEVYHAFLTHYPLCFGYWNKWADITLAKCGIQNCEQVFRMAVKAFPNSIEIWIHYLTMFSNLNKDNKEVMTTFQCALNHCGDDYRSDPLWKLYLNWLQTRGLFKEVITVFDKMLQTPTYASKSYFYEFDAFLKNHSVYDVLCEQEYYKLCEEFDSIKQNQKGSNDVVKCLKERDDFIRNQVLNTRRMYHKKAVQESELRSKFEVNIKRPYFHVNPLDTLQLNNWGAYLNWAIENLEQTQTIKLFDRCMVVCALYEHFWLKYITYLRRNHCDSNIIKDVFRRSCLHLRKSLNLHFAWALFEEKQGNLQKTEEIIFQLEQRLPDLLQIVLFKINYYQRNGELKKVCDFYENAMLKFKMNVQIFSHLCIRYSMFTRLVLQNVDEAIALLYKAQNVFPQNINVYLQLIDIELSKKTVDVNKVLEVFDLAINHSVDVYSKSTMISRKFEFLQNIGSEIH</sequence>
<evidence type="ECO:0000256" key="4">
    <source>
        <dbReference type="ARBA" id="ARBA00023187"/>
    </source>
</evidence>
<dbReference type="PANTHER" id="PTHR17204:SF5">
    <property type="entry name" value="PRE-MRNA-PROCESSING FACTOR 39"/>
    <property type="match status" value="1"/>
</dbReference>
<dbReference type="GO" id="GO:0000243">
    <property type="term" value="C:commitment complex"/>
    <property type="evidence" value="ECO:0007669"/>
    <property type="project" value="TreeGrafter"/>
</dbReference>
<evidence type="ECO:0000313" key="8">
    <source>
        <dbReference type="Proteomes" id="UP000288716"/>
    </source>
</evidence>
<dbReference type="Proteomes" id="UP000288716">
    <property type="component" value="Unassembled WGS sequence"/>
</dbReference>
<dbReference type="EMBL" id="NCKV01004878">
    <property type="protein sequence ID" value="RWS24439.1"/>
    <property type="molecule type" value="Genomic_DNA"/>
</dbReference>
<dbReference type="SMART" id="SM00386">
    <property type="entry name" value="HAT"/>
    <property type="match status" value="7"/>
</dbReference>
<evidence type="ECO:0000256" key="2">
    <source>
        <dbReference type="ARBA" id="ARBA00022664"/>
    </source>
</evidence>
<keyword evidence="2" id="KW-0507">mRNA processing</keyword>
<dbReference type="GO" id="GO:0030627">
    <property type="term" value="F:pre-mRNA 5'-splice site binding"/>
    <property type="evidence" value="ECO:0007669"/>
    <property type="project" value="TreeGrafter"/>
</dbReference>
<dbReference type="Pfam" id="PF23241">
    <property type="entry name" value="HAT_PRP39_C"/>
    <property type="match status" value="1"/>
</dbReference>
<name>A0A443SA67_9ACAR</name>
<dbReference type="PANTHER" id="PTHR17204">
    <property type="entry name" value="PRE-MRNA PROCESSING PROTEIN PRP39-RELATED"/>
    <property type="match status" value="1"/>
</dbReference>
<feature type="non-terminal residue" evidence="7">
    <location>
        <position position="498"/>
    </location>
</feature>
<protein>
    <submittedName>
        <fullName evidence="7">Pre-mRNA-processing factor 39-like isoform X3</fullName>
    </submittedName>
</protein>
<evidence type="ECO:0000313" key="7">
    <source>
        <dbReference type="EMBL" id="RWS24439.1"/>
    </source>
</evidence>
<dbReference type="AlphaFoldDB" id="A0A443SA67"/>
<dbReference type="InterPro" id="IPR003107">
    <property type="entry name" value="HAT"/>
</dbReference>
<gene>
    <name evidence="7" type="ORF">B4U80_13219</name>
</gene>
<evidence type="ECO:0000256" key="6">
    <source>
        <dbReference type="ARBA" id="ARBA00038019"/>
    </source>
</evidence>
<dbReference type="GO" id="GO:0000395">
    <property type="term" value="P:mRNA 5'-splice site recognition"/>
    <property type="evidence" value="ECO:0007669"/>
    <property type="project" value="TreeGrafter"/>
</dbReference>
<organism evidence="7 8">
    <name type="scientific">Leptotrombidium deliense</name>
    <dbReference type="NCBI Taxonomy" id="299467"/>
    <lineage>
        <taxon>Eukaryota</taxon>
        <taxon>Metazoa</taxon>
        <taxon>Ecdysozoa</taxon>
        <taxon>Arthropoda</taxon>
        <taxon>Chelicerata</taxon>
        <taxon>Arachnida</taxon>
        <taxon>Acari</taxon>
        <taxon>Acariformes</taxon>
        <taxon>Trombidiformes</taxon>
        <taxon>Prostigmata</taxon>
        <taxon>Anystina</taxon>
        <taxon>Parasitengona</taxon>
        <taxon>Trombiculoidea</taxon>
        <taxon>Trombiculidae</taxon>
        <taxon>Leptotrombidium</taxon>
    </lineage>
</organism>
<dbReference type="VEuPathDB" id="VectorBase:LDEU007601"/>
<dbReference type="GO" id="GO:0005685">
    <property type="term" value="C:U1 snRNP"/>
    <property type="evidence" value="ECO:0007669"/>
    <property type="project" value="TreeGrafter"/>
</dbReference>
<comment type="caution">
    <text evidence="7">The sequence shown here is derived from an EMBL/GenBank/DDBJ whole genome shotgun (WGS) entry which is preliminary data.</text>
</comment>
<dbReference type="Gene3D" id="1.25.40.10">
    <property type="entry name" value="Tetratricopeptide repeat domain"/>
    <property type="match status" value="2"/>
</dbReference>
<dbReference type="Pfam" id="PF23240">
    <property type="entry name" value="HAT_PRP39_N"/>
    <property type="match status" value="1"/>
</dbReference>
<keyword evidence="5" id="KW-0539">Nucleus</keyword>
<evidence type="ECO:0000256" key="3">
    <source>
        <dbReference type="ARBA" id="ARBA00022737"/>
    </source>
</evidence>
<dbReference type="InterPro" id="IPR011990">
    <property type="entry name" value="TPR-like_helical_dom_sf"/>
</dbReference>
<dbReference type="OrthoDB" id="10265668at2759"/>